<dbReference type="AlphaFoldDB" id="A0ABD3GND3"/>
<feature type="compositionally biased region" description="Low complexity" evidence="1">
    <location>
        <begin position="40"/>
        <end position="52"/>
    </location>
</feature>
<evidence type="ECO:0000313" key="3">
    <source>
        <dbReference type="EMBL" id="KAL3680730.1"/>
    </source>
</evidence>
<dbReference type="InterPro" id="IPR025452">
    <property type="entry name" value="DUF4218"/>
</dbReference>
<dbReference type="Pfam" id="PF02992">
    <property type="entry name" value="Transposase_21"/>
    <property type="match status" value="1"/>
</dbReference>
<dbReference type="Pfam" id="PF13960">
    <property type="entry name" value="DUF4218"/>
    <property type="match status" value="1"/>
</dbReference>
<comment type="caution">
    <text evidence="3">The sequence shown here is derived from an EMBL/GenBank/DDBJ whole genome shotgun (WGS) entry which is preliminary data.</text>
</comment>
<dbReference type="PANTHER" id="PTHR48258">
    <property type="entry name" value="DUF4218 DOMAIN-CONTAINING PROTEIN-RELATED"/>
    <property type="match status" value="1"/>
</dbReference>
<evidence type="ECO:0000259" key="2">
    <source>
        <dbReference type="Pfam" id="PF13960"/>
    </source>
</evidence>
<gene>
    <name evidence="3" type="ORF">R1sor_023686</name>
</gene>
<protein>
    <recommendedName>
        <fullName evidence="2">DUF4218 domain-containing protein</fullName>
    </recommendedName>
</protein>
<feature type="region of interest" description="Disordered" evidence="1">
    <location>
        <begin position="38"/>
        <end position="58"/>
    </location>
</feature>
<feature type="domain" description="DUF4218" evidence="2">
    <location>
        <begin position="507"/>
        <end position="611"/>
    </location>
</feature>
<evidence type="ECO:0000256" key="1">
    <source>
        <dbReference type="SAM" id="MobiDB-lite"/>
    </source>
</evidence>
<dbReference type="PANTHER" id="PTHR48258:SF14">
    <property type="entry name" value="OS02G0583300 PROTEIN"/>
    <property type="match status" value="1"/>
</dbReference>
<sequence length="719" mass="82468">MFGEVHDIHKDDLSEEDEMPDIEEMDVLADFIESHFPAVEGGTTSEGSGPSSCASGGRNYTFVQGGKDQQVVDLDNVMPERRADVKQTLSTIGLEYKSVHACPNDCYLYSDIPDDSDPSKTKENPSRQCPVCGASRLSNYGHVERTFDTMHDNPRAVQLGLATDGFSPVGFSRRSYSIWPMMFVNYNIPPWLSTKKGHMLLSLIIPGPKKPKKFDTYLQPVVEELKLLWNGVRAYDSRVTCREEDRNFTLNGICLWTIHDTPGYGVVSGLQVSGTRGCSTCGEHLESRTSEHLKTTIYMGHRKYLRDDSPLRRGCRTPKPPITHFTNWYALEYETEAGVRERKKSGLNRIPILVELPYYDSLLIQNLGDPMHQEGNMAKNLFRHIFEQMDEVRHRKACEEFNVHPGAWVYYKADGTEGKRPAPWVLTRAERDTFRQRLSEIRTPTGYSSYIAGSFKHEDDKTWGKGLKTHDYHKILHDLLPLILFGLGSEKLRKAIYTLSRLFRWVCGKEVKNDQVATMEEFSAEVLCLLEEALPPSFFVGQTHWELHLVREVGVCGPVHNRWMYFVERYMRALKGFIRQNAKMEGSIAEGYLAMEDMFYGSEFLGRLDTTTPLTSLAEYENERKMGEVPYGAPTKKRMDRVMLHQAHVYVLHNAECMQGWFERYTSENQLQRRRRPSFLEYMKNMQQLADSGQLSPDFPPLTEEITNIIIGPYTEAIF</sequence>
<reference evidence="3 4" key="1">
    <citation type="submission" date="2024-09" db="EMBL/GenBank/DDBJ databases">
        <title>Chromosome-scale assembly of Riccia sorocarpa.</title>
        <authorList>
            <person name="Paukszto L."/>
        </authorList>
    </citation>
    <scope>NUCLEOTIDE SEQUENCE [LARGE SCALE GENOMIC DNA]</scope>
    <source>
        <strain evidence="3">LP-2024</strain>
        <tissue evidence="3">Aerial parts of the thallus</tissue>
    </source>
</reference>
<accession>A0ABD3GND3</accession>
<proteinExistence type="predicted"/>
<keyword evidence="4" id="KW-1185">Reference proteome</keyword>
<dbReference type="InterPro" id="IPR004242">
    <property type="entry name" value="Transposase_21"/>
</dbReference>
<evidence type="ECO:0000313" key="4">
    <source>
        <dbReference type="Proteomes" id="UP001633002"/>
    </source>
</evidence>
<dbReference type="EMBL" id="JBJQOH010000007">
    <property type="protein sequence ID" value="KAL3680730.1"/>
    <property type="molecule type" value="Genomic_DNA"/>
</dbReference>
<name>A0ABD3GND3_9MARC</name>
<dbReference type="Proteomes" id="UP001633002">
    <property type="component" value="Unassembled WGS sequence"/>
</dbReference>
<organism evidence="3 4">
    <name type="scientific">Riccia sorocarpa</name>
    <dbReference type="NCBI Taxonomy" id="122646"/>
    <lineage>
        <taxon>Eukaryota</taxon>
        <taxon>Viridiplantae</taxon>
        <taxon>Streptophyta</taxon>
        <taxon>Embryophyta</taxon>
        <taxon>Marchantiophyta</taxon>
        <taxon>Marchantiopsida</taxon>
        <taxon>Marchantiidae</taxon>
        <taxon>Marchantiales</taxon>
        <taxon>Ricciaceae</taxon>
        <taxon>Riccia</taxon>
    </lineage>
</organism>